<gene>
    <name evidence="1" type="ORF">UFB30_09510</name>
</gene>
<dbReference type="PANTHER" id="PTHR41260:SF1">
    <property type="entry name" value="PROTEIN ECSC"/>
    <property type="match status" value="1"/>
</dbReference>
<keyword evidence="2" id="KW-1185">Reference proteome</keyword>
<reference evidence="1 2" key="1">
    <citation type="submission" date="2023-12" db="EMBL/GenBank/DDBJ databases">
        <title>Jeotgalibacillus haloalkaliphilus sp. nov., a novel salt-tolerant bacteria, isolated from the estuary of the Fenhe River into the Yellow River.</title>
        <authorList>
            <person name="Li Y."/>
        </authorList>
    </citation>
    <scope>NUCLEOTIDE SEQUENCE [LARGE SCALE GENOMIC DNA]</scope>
    <source>
        <strain evidence="1 2">HH7-29</strain>
    </source>
</reference>
<organism evidence="1 2">
    <name type="scientific">Jeotgalibacillus haloalkalitolerans</name>
    <dbReference type="NCBI Taxonomy" id="3104292"/>
    <lineage>
        <taxon>Bacteria</taxon>
        <taxon>Bacillati</taxon>
        <taxon>Bacillota</taxon>
        <taxon>Bacilli</taxon>
        <taxon>Bacillales</taxon>
        <taxon>Caryophanaceae</taxon>
        <taxon>Jeotgalibacillus</taxon>
    </lineage>
</organism>
<dbReference type="InterPro" id="IPR024787">
    <property type="entry name" value="EcsC"/>
</dbReference>
<dbReference type="Pfam" id="PF12787">
    <property type="entry name" value="EcsC"/>
    <property type="match status" value="1"/>
</dbReference>
<dbReference type="RefSeq" id="WP_322421422.1">
    <property type="nucleotide sequence ID" value="NZ_JAXQNN010000002.1"/>
</dbReference>
<evidence type="ECO:0000313" key="1">
    <source>
        <dbReference type="EMBL" id="MDZ5712469.1"/>
    </source>
</evidence>
<sequence length="281" mass="32301">MSWSPRDQEVYNEIEMWKQTLNEVSGNDLTNVYSKWIERSFSLLPEEIKKELFSHIDTSLFHIHSTMQGFQLQQDERESILRTAKAFDDTVIQIEDIRNLSIDQLNYLSLQQSGRHRLYSFIQGGIAGSGGAAAFISDLIALLLINIRAIQFTAAAYGRDVHTPYEMTIALKLFHASTLPKKFQGEAWDELVDTLSSVQSDYFFNGSDKLTNERWLEGPGLQLFKTLAIRMFKNKRAGGYPVISMAIGAAANYQLTRNVTEYAERFYQYRYLIEKTNQNSY</sequence>
<dbReference type="PANTHER" id="PTHR41260">
    <property type="entry name" value="PROTEIN ECSC"/>
    <property type="match status" value="1"/>
</dbReference>
<protein>
    <submittedName>
        <fullName evidence="1">EcsC family protein</fullName>
    </submittedName>
</protein>
<evidence type="ECO:0000313" key="2">
    <source>
        <dbReference type="Proteomes" id="UP001292084"/>
    </source>
</evidence>
<dbReference type="Proteomes" id="UP001292084">
    <property type="component" value="Unassembled WGS sequence"/>
</dbReference>
<accession>A0ABU5KMU8</accession>
<proteinExistence type="predicted"/>
<comment type="caution">
    <text evidence="1">The sequence shown here is derived from an EMBL/GenBank/DDBJ whole genome shotgun (WGS) entry which is preliminary data.</text>
</comment>
<dbReference type="EMBL" id="JAXQNN010000002">
    <property type="protein sequence ID" value="MDZ5712469.1"/>
    <property type="molecule type" value="Genomic_DNA"/>
</dbReference>
<name>A0ABU5KMU8_9BACL</name>